<dbReference type="EMBL" id="JX846613">
    <property type="protein sequence ID" value="AFV81177.1"/>
    <property type="molecule type" value="Genomic_DNA"/>
</dbReference>
<protein>
    <submittedName>
        <fullName evidence="1">Uncharacterized protein</fullName>
    </submittedName>
</protein>
<accession>M4I0M9</accession>
<dbReference type="Proteomes" id="UP000011838">
    <property type="component" value="Segment"/>
</dbReference>
<reference evidence="1 2" key="1">
    <citation type="journal article" date="2013" name="J. Virol.">
        <title>Romulus and Remus, Two Phage Isolates Representing a Distinct Clade within the Twortlikevirus Genus, Display Suitable Properties for Phage Therapy Applications.</title>
        <authorList>
            <person name="Vandersteegen K."/>
            <person name="Kropinski A.M."/>
            <person name="Nash J.H."/>
            <person name="Noben J.P."/>
            <person name="Hermans K."/>
            <person name="Lavigne R."/>
        </authorList>
    </citation>
    <scope>NUCLEOTIDE SEQUENCE [LARGE SCALE GENOMIC DNA]</scope>
</reference>
<evidence type="ECO:0000313" key="1">
    <source>
        <dbReference type="EMBL" id="AFV81177.1"/>
    </source>
</evidence>
<dbReference type="RefSeq" id="YP_007677613.1">
    <property type="nucleotide sequence ID" value="NC_020877.1"/>
</dbReference>
<name>M4I0M9_9CAUD</name>
<proteinExistence type="predicted"/>
<evidence type="ECO:0000313" key="2">
    <source>
        <dbReference type="Proteomes" id="UP000011838"/>
    </source>
</evidence>
<dbReference type="KEGG" id="vg:15041182"/>
<sequence>MIKGIAFICQSIKRNNDIETIKKLEKELQELYKRVID</sequence>
<gene>
    <name evidence="1" type="ORF">Romulus_137</name>
</gene>
<organism evidence="1 2">
    <name type="scientific">Staphylococcus phage vB_SauM_Romulus</name>
    <dbReference type="NCBI Taxonomy" id="1235660"/>
    <lineage>
        <taxon>Viruses</taxon>
        <taxon>Duplodnaviria</taxon>
        <taxon>Heunggongvirae</taxon>
        <taxon>Uroviricota</taxon>
        <taxon>Caudoviricetes</taxon>
        <taxon>Herelleviridae</taxon>
        <taxon>Twortvirinae</taxon>
        <taxon>Silviavirus</taxon>
        <taxon>Silviavirus remus</taxon>
    </lineage>
</organism>